<dbReference type="RefSeq" id="WP_420242121.1">
    <property type="nucleotide sequence ID" value="NZ_BOPV01000001.1"/>
</dbReference>
<feature type="domain" description="DUF403" evidence="1">
    <location>
        <begin position="1"/>
        <end position="315"/>
    </location>
</feature>
<dbReference type="EMBL" id="BOPV01000001">
    <property type="protein sequence ID" value="GIL39022.1"/>
    <property type="molecule type" value="Genomic_DNA"/>
</dbReference>
<reference evidence="2" key="1">
    <citation type="submission" date="2021-02" db="EMBL/GenBank/DDBJ databases">
        <title>Genome sequence of Rhodospirillales sp. strain TMPK1 isolated from soil.</title>
        <authorList>
            <person name="Nakai R."/>
            <person name="Kusada H."/>
            <person name="Tamaki H."/>
        </authorList>
    </citation>
    <scope>NUCLEOTIDE SEQUENCE</scope>
    <source>
        <strain evidence="2">TMPK1</strain>
    </source>
</reference>
<keyword evidence="3" id="KW-1185">Reference proteome</keyword>
<dbReference type="Pfam" id="PF04168">
    <property type="entry name" value="Alpha-E"/>
    <property type="match status" value="1"/>
</dbReference>
<accession>A0A8S8XAD3</accession>
<evidence type="ECO:0000313" key="2">
    <source>
        <dbReference type="EMBL" id="GIL39022.1"/>
    </source>
</evidence>
<dbReference type="AlphaFoldDB" id="A0A8S8XAD3"/>
<dbReference type="Proteomes" id="UP000681075">
    <property type="component" value="Unassembled WGS sequence"/>
</dbReference>
<dbReference type="PANTHER" id="PTHR34595">
    <property type="entry name" value="BLR5612 PROTEIN"/>
    <property type="match status" value="1"/>
</dbReference>
<dbReference type="InterPro" id="IPR007296">
    <property type="entry name" value="DUF403"/>
</dbReference>
<evidence type="ECO:0000313" key="3">
    <source>
        <dbReference type="Proteomes" id="UP000681075"/>
    </source>
</evidence>
<dbReference type="PANTHER" id="PTHR34595:SF7">
    <property type="entry name" value="SLL1039 PROTEIN"/>
    <property type="match status" value="1"/>
</dbReference>
<organism evidence="2 3">
    <name type="scientific">Roseiterribacter gracilis</name>
    <dbReference type="NCBI Taxonomy" id="2812848"/>
    <lineage>
        <taxon>Bacteria</taxon>
        <taxon>Pseudomonadati</taxon>
        <taxon>Pseudomonadota</taxon>
        <taxon>Alphaproteobacteria</taxon>
        <taxon>Rhodospirillales</taxon>
        <taxon>Roseiterribacteraceae</taxon>
        <taxon>Roseiterribacter</taxon>
    </lineage>
</organism>
<name>A0A8S8XAD3_9PROT</name>
<gene>
    <name evidence="2" type="ORF">TMPK1_12590</name>
</gene>
<proteinExistence type="predicted"/>
<protein>
    <recommendedName>
        <fullName evidence="1">DUF403 domain-containing protein</fullName>
    </recommendedName>
</protein>
<comment type="caution">
    <text evidence="2">The sequence shown here is derived from an EMBL/GenBank/DDBJ whole genome shotgun (WGS) entry which is preliminary data.</text>
</comment>
<dbReference type="InterPro" id="IPR051680">
    <property type="entry name" value="ATP-dep_Glu-Cys_Ligase-2"/>
</dbReference>
<evidence type="ECO:0000259" key="1">
    <source>
        <dbReference type="Pfam" id="PF04168"/>
    </source>
</evidence>
<sequence length="317" mass="35779">MLSRTAGNLFWLSRYMERAESVARLILVGHRMAGVAHTVDLHTNEWRSTLRAAGCLPGFTEKYGACEPDQSQVFEYLVLDADNPSSIRACFETARRNARAVRTALTVEMWDAITDSWRGVQSLSRSDMEVDRLVPILEWVKSRSLAFSGAYANTMLRNEGYAFAHLGTTLERADNTARVLDVKYHLLLPDQEGVGGVLDYVQWQSVLRAVSALRAYQWVYHQRLQPWLVADLLILRPELPRSLLSCASQIVTTLDSLADRAGGRRGECHRLAGRMHAELRYSRIESIFQAGLHEFLTGFIDQLKELGAAIDQHYLAL</sequence>